<feature type="transmembrane region" description="Helical" evidence="1">
    <location>
        <begin position="54"/>
        <end position="73"/>
    </location>
</feature>
<organism evidence="2 3">
    <name type="scientific">Vibrio navarrensis</name>
    <dbReference type="NCBI Taxonomy" id="29495"/>
    <lineage>
        <taxon>Bacteria</taxon>
        <taxon>Pseudomonadati</taxon>
        <taxon>Pseudomonadota</taxon>
        <taxon>Gammaproteobacteria</taxon>
        <taxon>Vibrionales</taxon>
        <taxon>Vibrionaceae</taxon>
        <taxon>Vibrio</taxon>
    </lineage>
</organism>
<proteinExistence type="predicted"/>
<accession>A0AAJ4I8A7</accession>
<feature type="transmembrane region" description="Helical" evidence="1">
    <location>
        <begin position="108"/>
        <end position="127"/>
    </location>
</feature>
<dbReference type="AlphaFoldDB" id="A0AAJ4I8A7"/>
<keyword evidence="1" id="KW-0472">Membrane</keyword>
<reference evidence="2 3" key="1">
    <citation type="submission" date="2020-11" db="EMBL/GenBank/DDBJ databases">
        <title>Complete and Circularized Genome Assembly of a human isolate of Vibrio navarrensis biotype pommerensis with MiSeq and MinION Sequence Data.</title>
        <authorList>
            <person name="Schwartz K."/>
            <person name="Borowiak M."/>
            <person name="Deneke C."/>
            <person name="Balau V."/>
            <person name="Metelmann C."/>
            <person name="Strauch E."/>
        </authorList>
    </citation>
    <scope>NUCLEOTIDE SEQUENCE [LARGE SCALE GENOMIC DNA]</scope>
    <source>
        <strain evidence="2 3">20-VB00237</strain>
    </source>
</reference>
<gene>
    <name evidence="2" type="ORF">I3X05_08835</name>
</gene>
<protein>
    <submittedName>
        <fullName evidence="2">Uncharacterized protein</fullName>
    </submittedName>
</protein>
<evidence type="ECO:0000313" key="3">
    <source>
        <dbReference type="Proteomes" id="UP000594435"/>
    </source>
</evidence>
<dbReference type="RefSeq" id="WP_139046258.1">
    <property type="nucleotide sequence ID" value="NZ_CP065217.1"/>
</dbReference>
<evidence type="ECO:0000313" key="2">
    <source>
        <dbReference type="EMBL" id="QPL52218.1"/>
    </source>
</evidence>
<feature type="transmembrane region" description="Helical" evidence="1">
    <location>
        <begin position="85"/>
        <end position="102"/>
    </location>
</feature>
<name>A0AAJ4I8A7_9VIBR</name>
<evidence type="ECO:0000256" key="1">
    <source>
        <dbReference type="SAM" id="Phobius"/>
    </source>
</evidence>
<dbReference type="EMBL" id="CP065217">
    <property type="protein sequence ID" value="QPL52218.1"/>
    <property type="molecule type" value="Genomic_DNA"/>
</dbReference>
<keyword evidence="1" id="KW-0812">Transmembrane</keyword>
<dbReference type="Proteomes" id="UP000594435">
    <property type="component" value="Chromosome 1"/>
</dbReference>
<keyword evidence="1" id="KW-1133">Transmembrane helix</keyword>
<sequence length="135" mass="15081">MNHQSAFKSLIVLQLFFLLVSVGSDFYFLDSLPVALKEYVQFEQNINLNTFGEVLLLSFIPLSLVYIVASIYLYRLKSWAIKPYIYTNIALFVMSAFISPTVGHAVTIASGSIFSALIGLTVGFIYLSDVFNTSE</sequence>